<feature type="domain" description="GH10" evidence="5">
    <location>
        <begin position="23"/>
        <end position="254"/>
    </location>
</feature>
<dbReference type="Pfam" id="PF00331">
    <property type="entry name" value="Glyco_hydro_10"/>
    <property type="match status" value="1"/>
</dbReference>
<evidence type="ECO:0000256" key="2">
    <source>
        <dbReference type="ARBA" id="ARBA00022801"/>
    </source>
</evidence>
<keyword evidence="4" id="KW-0624">Polysaccharide degradation</keyword>
<dbReference type="InterPro" id="IPR001000">
    <property type="entry name" value="GH10_dom"/>
</dbReference>
<dbReference type="InterPro" id="IPR017853">
    <property type="entry name" value="GH"/>
</dbReference>
<evidence type="ECO:0000256" key="3">
    <source>
        <dbReference type="ARBA" id="ARBA00023277"/>
    </source>
</evidence>
<keyword evidence="7" id="KW-1185">Reference proteome</keyword>
<keyword evidence="3" id="KW-0119">Carbohydrate metabolism</keyword>
<dbReference type="SUPFAM" id="SSF51445">
    <property type="entry name" value="(Trans)glycosidases"/>
    <property type="match status" value="1"/>
</dbReference>
<dbReference type="PANTHER" id="PTHR31490:SF3">
    <property type="entry name" value="GLYCOSYL HYDROLASE FAMILY 10 PROTEIN"/>
    <property type="match status" value="1"/>
</dbReference>
<evidence type="ECO:0000259" key="5">
    <source>
        <dbReference type="PROSITE" id="PS51760"/>
    </source>
</evidence>
<dbReference type="EMBL" id="JBJXBP010000008">
    <property type="protein sequence ID" value="KAL3812543.1"/>
    <property type="molecule type" value="Genomic_DNA"/>
</dbReference>
<evidence type="ECO:0000313" key="7">
    <source>
        <dbReference type="Proteomes" id="UP001634393"/>
    </source>
</evidence>
<keyword evidence="2" id="KW-0378">Hydrolase</keyword>
<sequence length="254" mass="29308">MWSVERKRSVVIEVSDSNGMRTTGATVTIEQVSKDFPFGSAIKWFADRFNIAVMENELKWIYTEPIKGQVNYTIPDLMLDFLRAKGIVARGHTVLHEDNRGNPKWVRELNGSRLQSAVDSRINSLMTKYRGKFIHWDVNNEELHYDFFKSRLGENATLQFFKMVHEADPLAMLFENEFNVVESCTDSKSTVDKLITRITELKLGGATMLGIGLQSHFAQHPKPNQIMFQRLHRNHFFEIETCIIEPKPFQIGPD</sequence>
<organism evidence="6 7">
    <name type="scientific">Penstemon smallii</name>
    <dbReference type="NCBI Taxonomy" id="265156"/>
    <lineage>
        <taxon>Eukaryota</taxon>
        <taxon>Viridiplantae</taxon>
        <taxon>Streptophyta</taxon>
        <taxon>Embryophyta</taxon>
        <taxon>Tracheophyta</taxon>
        <taxon>Spermatophyta</taxon>
        <taxon>Magnoliopsida</taxon>
        <taxon>eudicotyledons</taxon>
        <taxon>Gunneridae</taxon>
        <taxon>Pentapetalae</taxon>
        <taxon>asterids</taxon>
        <taxon>lamiids</taxon>
        <taxon>Lamiales</taxon>
        <taxon>Plantaginaceae</taxon>
        <taxon>Cheloneae</taxon>
        <taxon>Penstemon</taxon>
    </lineage>
</organism>
<comment type="similarity">
    <text evidence="1">Belongs to the glycosyl hydrolase 10 (cellulase F) family.</text>
</comment>
<protein>
    <recommendedName>
        <fullName evidence="5">GH10 domain-containing protein</fullName>
    </recommendedName>
</protein>
<dbReference type="PROSITE" id="PS51760">
    <property type="entry name" value="GH10_2"/>
    <property type="match status" value="1"/>
</dbReference>
<evidence type="ECO:0000256" key="1">
    <source>
        <dbReference type="ARBA" id="ARBA00007495"/>
    </source>
</evidence>
<name>A0ABD3RI44_9LAMI</name>
<dbReference type="Proteomes" id="UP001634393">
    <property type="component" value="Unassembled WGS sequence"/>
</dbReference>
<comment type="caution">
    <text evidence="6">The sequence shown here is derived from an EMBL/GenBank/DDBJ whole genome shotgun (WGS) entry which is preliminary data.</text>
</comment>
<dbReference type="Gene3D" id="3.20.20.80">
    <property type="entry name" value="Glycosidases"/>
    <property type="match status" value="1"/>
</dbReference>
<dbReference type="GO" id="GO:0000272">
    <property type="term" value="P:polysaccharide catabolic process"/>
    <property type="evidence" value="ECO:0007669"/>
    <property type="project" value="UniProtKB-KW"/>
</dbReference>
<proteinExistence type="inferred from homology"/>
<evidence type="ECO:0000256" key="4">
    <source>
        <dbReference type="ARBA" id="ARBA00023326"/>
    </source>
</evidence>
<accession>A0ABD3RI44</accession>
<dbReference type="InterPro" id="IPR044846">
    <property type="entry name" value="GH10"/>
</dbReference>
<reference evidence="6 7" key="1">
    <citation type="submission" date="2024-12" db="EMBL/GenBank/DDBJ databases">
        <title>The unique morphological basis and parallel evolutionary history of personate flowers in Penstemon.</title>
        <authorList>
            <person name="Depatie T.H."/>
            <person name="Wessinger C.A."/>
        </authorList>
    </citation>
    <scope>NUCLEOTIDE SEQUENCE [LARGE SCALE GENOMIC DNA]</scope>
    <source>
        <strain evidence="6">WTNN_2</strain>
        <tissue evidence="6">Leaf</tissue>
    </source>
</reference>
<dbReference type="AlphaFoldDB" id="A0ABD3RI44"/>
<gene>
    <name evidence="6" type="ORF">ACJIZ3_013811</name>
</gene>
<dbReference type="GO" id="GO:0031176">
    <property type="term" value="F:endo-1,4-beta-xylanase activity"/>
    <property type="evidence" value="ECO:0007669"/>
    <property type="project" value="UniProtKB-ARBA"/>
</dbReference>
<dbReference type="PANTHER" id="PTHR31490">
    <property type="entry name" value="GLYCOSYL HYDROLASE"/>
    <property type="match status" value="1"/>
</dbReference>
<evidence type="ECO:0000313" key="6">
    <source>
        <dbReference type="EMBL" id="KAL3812543.1"/>
    </source>
</evidence>